<comment type="similarity">
    <text evidence="2 8">Belongs to the ammonia transporter channel (TC 1.A.11.2) family.</text>
</comment>
<sequence>MVVYNATLLETPDWLDTGDNAWQLTSASLVALQSVPGLVVLYAGWVKHKWALNSAFMAFYAFCAVLVCWMLWGYKAAFGNQMLPFVGVPGPAVTMNYELKQSYLPTADLYQNFPQSTMVYFQFVFAAITLVLIAGSFLCRMNFFASTAWMLFVPLWMSLSYTVGAFSIWGGGFLFKLGVIDYSGGYVIHLSSGTAGFVGAWWIGPRIEEDLDDATPNNILLMLVGAGILWIGWNGFNGGDPYAASPDAGAAIINTNLCTALSSLVWVGMDLAYYRRPSIIGAIQGMITGLVAITPAAGVVAGWGAVCLGIGSGTIPWLSLNLGKRHLTIFQRVDDCLDVFHTHFVGSLVGGIGTGLFATAEGCAAFGLTNPGGAIDGNGRQVWIQIVSALFIIGWNVVWTSLIMLFIKYVCRVPLRMSDAACKIGDYAVHQEESYTFAYYNRGLIRNASRAGSIVNGVDLEPGLGGLIQGRAVEESPRHTGVAPGQSTLGEGDGEKKFDKHD</sequence>
<dbReference type="GO" id="GO:0005886">
    <property type="term" value="C:plasma membrane"/>
    <property type="evidence" value="ECO:0007669"/>
    <property type="project" value="UniProtKB-SubCell"/>
</dbReference>
<keyword evidence="7 8" id="KW-0924">Ammonia transport</keyword>
<dbReference type="Pfam" id="PF00909">
    <property type="entry name" value="Ammonium_transp"/>
    <property type="match status" value="1"/>
</dbReference>
<dbReference type="PANTHER" id="PTHR43029">
    <property type="entry name" value="AMMONIUM TRANSPORTER MEP2"/>
    <property type="match status" value="1"/>
</dbReference>
<keyword evidence="5 8" id="KW-1133">Transmembrane helix</keyword>
<feature type="transmembrane region" description="Helical" evidence="8">
    <location>
        <begin position="20"/>
        <end position="43"/>
    </location>
</feature>
<feature type="transmembrane region" description="Helical" evidence="8">
    <location>
        <begin position="248"/>
        <end position="267"/>
    </location>
</feature>
<feature type="transmembrane region" description="Helical" evidence="8">
    <location>
        <begin position="279"/>
        <end position="297"/>
    </location>
</feature>
<evidence type="ECO:0000256" key="2">
    <source>
        <dbReference type="ARBA" id="ARBA00005887"/>
    </source>
</evidence>
<feature type="transmembrane region" description="Helical" evidence="8">
    <location>
        <begin position="216"/>
        <end position="236"/>
    </location>
</feature>
<evidence type="ECO:0000256" key="8">
    <source>
        <dbReference type="RuleBase" id="RU362002"/>
    </source>
</evidence>
<feature type="transmembrane region" description="Helical" evidence="8">
    <location>
        <begin position="151"/>
        <end position="174"/>
    </location>
</feature>
<evidence type="ECO:0000259" key="10">
    <source>
        <dbReference type="Pfam" id="PF00909"/>
    </source>
</evidence>
<keyword evidence="4 8" id="KW-0812">Transmembrane</keyword>
<dbReference type="EMBL" id="JAVRRL010000060">
    <property type="protein sequence ID" value="KAK5109693.1"/>
    <property type="molecule type" value="Genomic_DNA"/>
</dbReference>
<dbReference type="InterPro" id="IPR024041">
    <property type="entry name" value="NH4_transpt_AmtB-like_dom"/>
</dbReference>
<comment type="caution">
    <text evidence="11">The sequence shown here is derived from an EMBL/GenBank/DDBJ whole genome shotgun (WGS) entry which is preliminary data.</text>
</comment>
<evidence type="ECO:0000256" key="1">
    <source>
        <dbReference type="ARBA" id="ARBA00004141"/>
    </source>
</evidence>
<keyword evidence="3 8" id="KW-0813">Transport</keyword>
<name>A0AAN7TCK7_9PEZI</name>
<evidence type="ECO:0000256" key="7">
    <source>
        <dbReference type="ARBA" id="ARBA00023177"/>
    </source>
</evidence>
<dbReference type="PROSITE" id="PS01219">
    <property type="entry name" value="AMMONIUM_TRANSP"/>
    <property type="match status" value="1"/>
</dbReference>
<evidence type="ECO:0000256" key="4">
    <source>
        <dbReference type="ARBA" id="ARBA00022692"/>
    </source>
</evidence>
<protein>
    <recommendedName>
        <fullName evidence="8">Ammonium transporter</fullName>
    </recommendedName>
</protein>
<evidence type="ECO:0000256" key="3">
    <source>
        <dbReference type="ARBA" id="ARBA00022448"/>
    </source>
</evidence>
<gene>
    <name evidence="11" type="ORF">LTR62_006815</name>
</gene>
<organism evidence="11 12">
    <name type="scientific">Meristemomyces frigidus</name>
    <dbReference type="NCBI Taxonomy" id="1508187"/>
    <lineage>
        <taxon>Eukaryota</taxon>
        <taxon>Fungi</taxon>
        <taxon>Dikarya</taxon>
        <taxon>Ascomycota</taxon>
        <taxon>Pezizomycotina</taxon>
        <taxon>Dothideomycetes</taxon>
        <taxon>Dothideomycetidae</taxon>
        <taxon>Mycosphaerellales</taxon>
        <taxon>Teratosphaeriaceae</taxon>
        <taxon>Meristemomyces</taxon>
    </lineage>
</organism>
<feature type="transmembrane region" description="Helical" evidence="8">
    <location>
        <begin position="303"/>
        <end position="323"/>
    </location>
</feature>
<evidence type="ECO:0000313" key="11">
    <source>
        <dbReference type="EMBL" id="KAK5109693.1"/>
    </source>
</evidence>
<reference evidence="11" key="1">
    <citation type="submission" date="2023-08" db="EMBL/GenBank/DDBJ databases">
        <title>Black Yeasts Isolated from many extreme environments.</title>
        <authorList>
            <person name="Coleine C."/>
            <person name="Stajich J.E."/>
            <person name="Selbmann L."/>
        </authorList>
    </citation>
    <scope>NUCLEOTIDE SEQUENCE</scope>
    <source>
        <strain evidence="11">CCFEE 5401</strain>
    </source>
</reference>
<evidence type="ECO:0000256" key="6">
    <source>
        <dbReference type="ARBA" id="ARBA00023136"/>
    </source>
</evidence>
<dbReference type="PANTHER" id="PTHR43029:SF10">
    <property type="entry name" value="AMMONIUM TRANSPORTER MEP2"/>
    <property type="match status" value="1"/>
</dbReference>
<dbReference type="SUPFAM" id="SSF111352">
    <property type="entry name" value="Ammonium transporter"/>
    <property type="match status" value="1"/>
</dbReference>
<dbReference type="InterPro" id="IPR029020">
    <property type="entry name" value="Ammonium/urea_transptr"/>
</dbReference>
<keyword evidence="6 8" id="KW-0472">Membrane</keyword>
<feature type="compositionally biased region" description="Basic and acidic residues" evidence="9">
    <location>
        <begin position="493"/>
        <end position="502"/>
    </location>
</feature>
<feature type="transmembrane region" description="Helical" evidence="8">
    <location>
        <begin position="382"/>
        <end position="407"/>
    </location>
</feature>
<feature type="transmembrane region" description="Helical" evidence="8">
    <location>
        <begin position="186"/>
        <end position="204"/>
    </location>
</feature>
<dbReference type="Proteomes" id="UP001310890">
    <property type="component" value="Unassembled WGS sequence"/>
</dbReference>
<dbReference type="Gene3D" id="1.10.3430.10">
    <property type="entry name" value="Ammonium transporter AmtB like domains"/>
    <property type="match status" value="1"/>
</dbReference>
<accession>A0AAN7TCK7</accession>
<evidence type="ECO:0000313" key="12">
    <source>
        <dbReference type="Proteomes" id="UP001310890"/>
    </source>
</evidence>
<feature type="transmembrane region" description="Helical" evidence="8">
    <location>
        <begin position="50"/>
        <end position="72"/>
    </location>
</feature>
<dbReference type="NCBIfam" id="TIGR00836">
    <property type="entry name" value="amt"/>
    <property type="match status" value="1"/>
</dbReference>
<proteinExistence type="inferred from homology"/>
<feature type="domain" description="Ammonium transporter AmtB-like" evidence="10">
    <location>
        <begin position="21"/>
        <end position="435"/>
    </location>
</feature>
<dbReference type="GO" id="GO:0008519">
    <property type="term" value="F:ammonium channel activity"/>
    <property type="evidence" value="ECO:0007669"/>
    <property type="project" value="InterPro"/>
</dbReference>
<evidence type="ECO:0000256" key="9">
    <source>
        <dbReference type="SAM" id="MobiDB-lite"/>
    </source>
</evidence>
<feature type="transmembrane region" description="Helical" evidence="8">
    <location>
        <begin position="119"/>
        <end position="139"/>
    </location>
</feature>
<dbReference type="AlphaFoldDB" id="A0AAN7TCK7"/>
<feature type="region of interest" description="Disordered" evidence="9">
    <location>
        <begin position="475"/>
        <end position="502"/>
    </location>
</feature>
<dbReference type="InterPro" id="IPR018047">
    <property type="entry name" value="Ammonium_transpt_CS"/>
</dbReference>
<comment type="subcellular location">
    <subcellularLocation>
        <location evidence="8">Cell membrane</location>
        <topology evidence="8">Multi-pass membrane protein</topology>
    </subcellularLocation>
    <subcellularLocation>
        <location evidence="1">Membrane</location>
        <topology evidence="1">Multi-pass membrane protein</topology>
    </subcellularLocation>
</comment>
<feature type="transmembrane region" description="Helical" evidence="8">
    <location>
        <begin position="344"/>
        <end position="370"/>
    </location>
</feature>
<evidence type="ECO:0000256" key="5">
    <source>
        <dbReference type="ARBA" id="ARBA00022989"/>
    </source>
</evidence>
<dbReference type="InterPro" id="IPR001905">
    <property type="entry name" value="Ammonium_transpt"/>
</dbReference>